<dbReference type="UniPathway" id="UPA00148">
    <property type="reaction ID" value="UER00227"/>
</dbReference>
<keyword evidence="1 5" id="KW-0169">Cobalamin biosynthesis</keyword>
<comment type="function">
    <text evidence="5">Catalyzes the methylation of C-1 in cobalt-precorrin-5B to form cobalt-precorrin-6A.</text>
</comment>
<dbReference type="PANTHER" id="PTHR35863">
    <property type="entry name" value="COBALT-PRECORRIN-5B C(1)-METHYLTRANSFERASE"/>
    <property type="match status" value="1"/>
</dbReference>
<comment type="similarity">
    <text evidence="5">Belongs to the CbiD family.</text>
</comment>
<evidence type="ECO:0000256" key="3">
    <source>
        <dbReference type="ARBA" id="ARBA00022679"/>
    </source>
</evidence>
<evidence type="ECO:0000313" key="6">
    <source>
        <dbReference type="EMBL" id="ABK13942.1"/>
    </source>
</evidence>
<organism evidence="6 7">
    <name type="scientific">Methanothrix thermoacetophila (strain DSM 6194 / JCM 14653 / NBRC 101360 / PT)</name>
    <name type="common">Methanosaeta thermophila</name>
    <dbReference type="NCBI Taxonomy" id="349307"/>
    <lineage>
        <taxon>Archaea</taxon>
        <taxon>Methanobacteriati</taxon>
        <taxon>Methanobacteriota</taxon>
        <taxon>Stenosarchaea group</taxon>
        <taxon>Methanomicrobia</taxon>
        <taxon>Methanotrichales</taxon>
        <taxon>Methanotrichaceae</taxon>
        <taxon>Methanothrix</taxon>
    </lineage>
</organism>
<dbReference type="EC" id="2.1.1.195" evidence="5"/>
<comment type="catalytic activity">
    <reaction evidence="5">
        <text>Co-precorrin-5B + S-adenosyl-L-methionine = Co-precorrin-6A + S-adenosyl-L-homocysteine</text>
        <dbReference type="Rhea" id="RHEA:26285"/>
        <dbReference type="ChEBI" id="CHEBI:57856"/>
        <dbReference type="ChEBI" id="CHEBI:59789"/>
        <dbReference type="ChEBI" id="CHEBI:60063"/>
        <dbReference type="ChEBI" id="CHEBI:60064"/>
        <dbReference type="EC" id="2.1.1.195"/>
    </reaction>
</comment>
<dbReference type="HOGENOM" id="CLU_820433_0_0_2"/>
<dbReference type="GO" id="GO:0032259">
    <property type="term" value="P:methylation"/>
    <property type="evidence" value="ECO:0007669"/>
    <property type="project" value="UniProtKB-KW"/>
</dbReference>
<dbReference type="STRING" id="349307.Mthe_0142"/>
<dbReference type="Proteomes" id="UP000000674">
    <property type="component" value="Chromosome"/>
</dbReference>
<dbReference type="Gene3D" id="3.30.2110.10">
    <property type="entry name" value="CbiD-like"/>
    <property type="match status" value="1"/>
</dbReference>
<keyword evidence="3 5" id="KW-0808">Transferase</keyword>
<evidence type="ECO:0000256" key="2">
    <source>
        <dbReference type="ARBA" id="ARBA00022603"/>
    </source>
</evidence>
<dbReference type="GO" id="GO:0043780">
    <property type="term" value="F:cobalt-precorrin-5B C1-methyltransferase activity"/>
    <property type="evidence" value="ECO:0007669"/>
    <property type="project" value="RHEA"/>
</dbReference>
<reference evidence="6 7" key="1">
    <citation type="submission" date="2006-10" db="EMBL/GenBank/DDBJ databases">
        <title>Complete sequence of Methanosaeta thermophila PT.</title>
        <authorList>
            <consortium name="US DOE Joint Genome Institute"/>
            <person name="Copeland A."/>
            <person name="Lucas S."/>
            <person name="Lapidus A."/>
            <person name="Barry K."/>
            <person name="Detter J.C."/>
            <person name="Glavina del Rio T."/>
            <person name="Hammon N."/>
            <person name="Israni S."/>
            <person name="Pitluck S."/>
            <person name="Chain P."/>
            <person name="Malfatti S."/>
            <person name="Shin M."/>
            <person name="Vergez L."/>
            <person name="Schmutz J."/>
            <person name="Larimer F."/>
            <person name="Land M."/>
            <person name="Hauser L."/>
            <person name="Kyrpides N."/>
            <person name="Kim E."/>
            <person name="Smith K.S."/>
            <person name="Ingram-Smith C."/>
            <person name="Richardson P."/>
        </authorList>
    </citation>
    <scope>NUCLEOTIDE SEQUENCE [LARGE SCALE GENOMIC DNA]</scope>
    <source>
        <strain evidence="7">DSM 6194 / JCM 14653 / NBRC 101360 / PT</strain>
    </source>
</reference>
<dbReference type="InterPro" id="IPR002748">
    <property type="entry name" value="CbiD"/>
</dbReference>
<keyword evidence="4 5" id="KW-0949">S-adenosyl-L-methionine</keyword>
<protein>
    <recommendedName>
        <fullName evidence="5">Cobalt-precorrin-5B C(1)-methyltransferase</fullName>
        <ecNumber evidence="5">2.1.1.195</ecNumber>
    </recommendedName>
    <alternativeName>
        <fullName evidence="5">Cobalt-precorrin-6A synthase</fullName>
    </alternativeName>
</protein>
<dbReference type="Gene3D" id="3.40.50.10720">
    <property type="entry name" value="CbiD-like domains"/>
    <property type="match status" value="1"/>
</dbReference>
<sequence>MLERSPLRMDGVMIDPVTGFRIPDEWLRRSSLDDIEEKIKSGLWVLLSNGQVLRRGLTTGTTASAACKGAVLSLAGDVEEVDVWTPSGITVRVKVEASCGRCAARKDAGDHGSDITHGMMIVASASPSERSELIAGDGIGRIGRSGLSTDIGKPAISRSARAQIMRAIEEGVRETGLGGARVHLSVPDGRRIALKTLNPSVGVDGGISILGSTGFVEPWNEHLEDCISESLNVLDRVVATTGRTGLRYSRMLFPEHTAVLIGSKLDLLRMRTGETVLCGLPGLILRWAEPEMLNGTGYATVAEMIEQEPDHPAIDRALEHLEKMFPGTRIVLIKRDGSIYRDTG</sequence>
<evidence type="ECO:0000256" key="1">
    <source>
        <dbReference type="ARBA" id="ARBA00022573"/>
    </source>
</evidence>
<dbReference type="AlphaFoldDB" id="A0B5G8"/>
<dbReference type="PANTHER" id="PTHR35863:SF1">
    <property type="entry name" value="COBALT-PRECORRIN-5B C(1)-METHYLTRANSFERASE"/>
    <property type="match status" value="1"/>
</dbReference>
<comment type="pathway">
    <text evidence="5">Cofactor biosynthesis; adenosylcobalamin biosynthesis; cob(II)yrinate a,c-diamide from sirohydrochlorin (anaerobic route): step 6/10.</text>
</comment>
<evidence type="ECO:0000256" key="5">
    <source>
        <dbReference type="HAMAP-Rule" id="MF_00787"/>
    </source>
</evidence>
<dbReference type="Gene3D" id="3.30.1990.10">
    <property type="entry name" value="CbiD-like"/>
    <property type="match status" value="1"/>
</dbReference>
<name>A0B5G8_METTP</name>
<gene>
    <name evidence="5" type="primary">cbiD</name>
    <name evidence="6" type="ordered locus">Mthe_0142</name>
</gene>
<dbReference type="HAMAP" id="MF_00787">
    <property type="entry name" value="CbiD"/>
    <property type="match status" value="1"/>
</dbReference>
<dbReference type="Pfam" id="PF01888">
    <property type="entry name" value="CbiD"/>
    <property type="match status" value="1"/>
</dbReference>
<accession>A0B5G8</accession>
<proteinExistence type="inferred from homology"/>
<evidence type="ECO:0000256" key="4">
    <source>
        <dbReference type="ARBA" id="ARBA00022691"/>
    </source>
</evidence>
<keyword evidence="7" id="KW-1185">Reference proteome</keyword>
<dbReference type="NCBIfam" id="NF000856">
    <property type="entry name" value="PRK00075.2-5"/>
    <property type="match status" value="1"/>
</dbReference>
<dbReference type="EMBL" id="CP000477">
    <property type="protein sequence ID" value="ABK13942.1"/>
    <property type="molecule type" value="Genomic_DNA"/>
</dbReference>
<dbReference type="KEGG" id="mtp:Mthe_0142"/>
<dbReference type="GO" id="GO:0019251">
    <property type="term" value="P:anaerobic cobalamin biosynthetic process"/>
    <property type="evidence" value="ECO:0007669"/>
    <property type="project" value="UniProtKB-UniRule"/>
</dbReference>
<evidence type="ECO:0000313" key="7">
    <source>
        <dbReference type="Proteomes" id="UP000000674"/>
    </source>
</evidence>
<dbReference type="SUPFAM" id="SSF111342">
    <property type="entry name" value="CbiD-like"/>
    <property type="match status" value="1"/>
</dbReference>
<dbReference type="InterPro" id="IPR036074">
    <property type="entry name" value="CbiD_sf"/>
</dbReference>
<keyword evidence="2 5" id="KW-0489">Methyltransferase</keyword>